<proteinExistence type="evidence at transcript level"/>
<protein>
    <submittedName>
        <fullName evidence="2">Uncharacterized protein</fullName>
    </submittedName>
</protein>
<dbReference type="AlphaFoldDB" id="V9IEI1"/>
<feature type="compositionally biased region" description="Basic and acidic residues" evidence="1">
    <location>
        <begin position="242"/>
        <end position="263"/>
    </location>
</feature>
<evidence type="ECO:0000256" key="1">
    <source>
        <dbReference type="SAM" id="MobiDB-lite"/>
    </source>
</evidence>
<gene>
    <name evidence="2" type="ORF">ACCB01317.1</name>
</gene>
<name>V9IEI1_APICE</name>
<accession>V9IEI1</accession>
<reference evidence="2" key="1">
    <citation type="submission" date="2011-11" db="EMBL/GenBank/DDBJ databases">
        <title>Decoding the brain transcriptome of the Eastern honeybee (Apis cerana) based on pyrosequencing.</title>
        <authorList>
            <person name="Sun L."/>
            <person name="Zheng H."/>
            <person name="Wang Y."/>
            <person name="Xie X."/>
            <person name="Zhu Y."/>
            <person name="Gu W."/>
            <person name="Wang S."/>
        </authorList>
    </citation>
    <scope>NUCLEOTIDE SEQUENCE</scope>
    <source>
        <tissue evidence="2">Brain</tissue>
    </source>
</reference>
<sequence length="346" mass="40432">METGYLNFHDEEQFPDFSLSLEQNLMEKPQDLLMHMVENDFDYMETHLDITNSDRLWNKEHEHNEDMDEMSISEISNISKIDSIKEDFAKVLTDWHEHIGYLQTSDMDEYMDIIGLSMNGTDKRNFCTSESILQDEQAIHSLESNFLIMKQEDLEKESLHINQSTSGLKSTDKEYITENNSYHKIGDFMKNDNKKLETEVKSLLIESEHLKKQKKNIHKYDSIGINTRTNVLAKQKKKKREKCLQRKKDTRNDNNKSDQDNSKSDNQLPVLEAGDVKSLLEQFEASENTLISNYPSVRINREYELDTSTKSNEIQQCIKQSQISNLHKNIRDALPKEVVENIKVSI</sequence>
<organism evidence="2">
    <name type="scientific">Apis cerana</name>
    <name type="common">Indian honeybee</name>
    <dbReference type="NCBI Taxonomy" id="7461"/>
    <lineage>
        <taxon>Eukaryota</taxon>
        <taxon>Metazoa</taxon>
        <taxon>Ecdysozoa</taxon>
        <taxon>Arthropoda</taxon>
        <taxon>Hexapoda</taxon>
        <taxon>Insecta</taxon>
        <taxon>Pterygota</taxon>
        <taxon>Neoptera</taxon>
        <taxon>Endopterygota</taxon>
        <taxon>Hymenoptera</taxon>
        <taxon>Apocrita</taxon>
        <taxon>Aculeata</taxon>
        <taxon>Apoidea</taxon>
        <taxon>Anthophila</taxon>
        <taxon>Apidae</taxon>
        <taxon>Apis</taxon>
    </lineage>
</organism>
<dbReference type="EMBL" id="JR039467">
    <property type="protein sequence ID" value="AEY58719.1"/>
    <property type="molecule type" value="mRNA"/>
</dbReference>
<evidence type="ECO:0000313" key="2">
    <source>
        <dbReference type="EMBL" id="AEY58719.1"/>
    </source>
</evidence>
<feature type="region of interest" description="Disordered" evidence="1">
    <location>
        <begin position="234"/>
        <end position="269"/>
    </location>
</feature>